<proteinExistence type="predicted"/>
<organism evidence="1 2">
    <name type="scientific">Citrus sinensis</name>
    <name type="common">Sweet orange</name>
    <name type="synonym">Citrus aurantium var. sinensis</name>
    <dbReference type="NCBI Taxonomy" id="2711"/>
    <lineage>
        <taxon>Eukaryota</taxon>
        <taxon>Viridiplantae</taxon>
        <taxon>Streptophyta</taxon>
        <taxon>Embryophyta</taxon>
        <taxon>Tracheophyta</taxon>
        <taxon>Spermatophyta</taxon>
        <taxon>Magnoliopsida</taxon>
        <taxon>eudicotyledons</taxon>
        <taxon>Gunneridae</taxon>
        <taxon>Pentapetalae</taxon>
        <taxon>rosids</taxon>
        <taxon>malvids</taxon>
        <taxon>Sapindales</taxon>
        <taxon>Rutaceae</taxon>
        <taxon>Aurantioideae</taxon>
        <taxon>Citrus</taxon>
    </lineage>
</organism>
<dbReference type="Proteomes" id="UP000829398">
    <property type="component" value="Chromosome 6"/>
</dbReference>
<comment type="caution">
    <text evidence="1">The sequence shown here is derived from an EMBL/GenBank/DDBJ whole genome shotgun (WGS) entry which is preliminary data.</text>
</comment>
<evidence type="ECO:0000313" key="1">
    <source>
        <dbReference type="EMBL" id="KAH9733697.1"/>
    </source>
</evidence>
<protein>
    <submittedName>
        <fullName evidence="1">Uncharacterized protein</fullName>
    </submittedName>
</protein>
<reference evidence="2" key="1">
    <citation type="journal article" date="2023" name="Hortic. Res.">
        <title>A chromosome-level phased genome enabling allele-level studies in sweet orange: a case study on citrus Huanglongbing tolerance.</title>
        <authorList>
            <person name="Wu B."/>
            <person name="Yu Q."/>
            <person name="Deng Z."/>
            <person name="Duan Y."/>
            <person name="Luo F."/>
            <person name="Gmitter F. Jr."/>
        </authorList>
    </citation>
    <scope>NUCLEOTIDE SEQUENCE [LARGE SCALE GENOMIC DNA]</scope>
    <source>
        <strain evidence="2">cv. Valencia</strain>
    </source>
</reference>
<keyword evidence="2" id="KW-1185">Reference proteome</keyword>
<sequence>MATQKLDVEKFTGENDFHLWRLKMRALLVHLGIEEVVEDARNSKKISKIKDEDMQDAMDKAHNTIIMSLGDGVLREMGDQTTVADIWKKLKDLYTKKYLTKRLSTKKRLYTIQMEECSSLTNHIDAFNKIILDLKDINMKIEDEDKAIMLLSSFPPYSKLYRHPFIRKADLDNVKEALSSKESSKKSETKYDKGYDSASVLVASCIQTEGKIIFGDARVVEKQVQDKTLSWHLRLAHMSEKALKELQKHGALGGDKISVVGFCEKCVLGKSSKTRFKIAVHTTNGTLDYIHSDLWGPSQIESLALSTTYYLINRSPSIALDFKTTYEVWSGKLADYSKLRIFGCTTYAHVKQGKLELRALKYAFLGYPDETKDWVCLLKKSLYGLKQSPSSVSCLMYAMVLTRPNLSYDVSMVSRFMANPGKEHLRAVKWMLSYFWREISGFVEINPEPELSCYAISTNYTFMGSLLGTMDLENLVVADSEDQDGQKVDKRSVQPQVWTEEQEICILNGLIKFSTKKEIDPLKHKKRFFSYIRGSLAVEEEFTLSQLNDKLKSLQKKFKNNLNKGKGISTPHENRLFELSKKIWGDDIKSVPATTEANIEKFGELGENKIEQVLEQLGEAKRIEFKKEWDELQILELKLSVKRAELVQFQSEIMLDAMMKKFATN</sequence>
<dbReference type="EMBL" id="CM039175">
    <property type="protein sequence ID" value="KAH9733697.1"/>
    <property type="molecule type" value="Genomic_DNA"/>
</dbReference>
<name>A0ACB8JN96_CITSI</name>
<gene>
    <name evidence="1" type="ORF">KPL71_017112</name>
</gene>
<evidence type="ECO:0000313" key="2">
    <source>
        <dbReference type="Proteomes" id="UP000829398"/>
    </source>
</evidence>
<accession>A0ACB8JN96</accession>